<gene>
    <name evidence="4" type="ORF">H7B90_09905</name>
</gene>
<dbReference type="PROSITE" id="PS00818">
    <property type="entry name" value="DPS_1"/>
    <property type="match status" value="1"/>
</dbReference>
<evidence type="ECO:0000256" key="1">
    <source>
        <dbReference type="ARBA" id="ARBA00009497"/>
    </source>
</evidence>
<dbReference type="Proteomes" id="UP000553776">
    <property type="component" value="Unassembled WGS sequence"/>
</dbReference>
<dbReference type="AlphaFoldDB" id="A0A841TXG0"/>
<dbReference type="InterPro" id="IPR009078">
    <property type="entry name" value="Ferritin-like_SF"/>
</dbReference>
<dbReference type="EMBL" id="JACJVR010000034">
    <property type="protein sequence ID" value="MBB6691712.1"/>
    <property type="molecule type" value="Genomic_DNA"/>
</dbReference>
<dbReference type="PANTHER" id="PTHR42932:SF1">
    <property type="entry name" value="GENERAL STRESS PROTEIN 20U"/>
    <property type="match status" value="1"/>
</dbReference>
<evidence type="ECO:0000259" key="3">
    <source>
        <dbReference type="Pfam" id="PF00210"/>
    </source>
</evidence>
<sequence length="151" mass="17068">MNKKIVDKLNVHLADWNILYTKLHHYHWYVTGPHFPTLHAKFEELYEFAADALDELAERILAVGGKPISSLKQYLDQTLLTEAGKESTDEEMLEAVIEDFRKVSEGLKKTSEEADEAGDSVTADFLNGHVEKLQKQIWMLTATAKGLPVKA</sequence>
<name>A0A841TXG0_9BACL</name>
<evidence type="ECO:0000313" key="5">
    <source>
        <dbReference type="Proteomes" id="UP000553776"/>
    </source>
</evidence>
<feature type="domain" description="Ferritin/DPS" evidence="3">
    <location>
        <begin position="7"/>
        <end position="144"/>
    </location>
</feature>
<comment type="caution">
    <text evidence="4">The sequence shown here is derived from an EMBL/GenBank/DDBJ whole genome shotgun (WGS) entry which is preliminary data.</text>
</comment>
<dbReference type="InterPro" id="IPR008331">
    <property type="entry name" value="Ferritin_DPS_dom"/>
</dbReference>
<evidence type="ECO:0000313" key="4">
    <source>
        <dbReference type="EMBL" id="MBB6691712.1"/>
    </source>
</evidence>
<proteinExistence type="inferred from homology"/>
<dbReference type="Gene3D" id="1.20.1260.10">
    <property type="match status" value="1"/>
</dbReference>
<dbReference type="PIRSF" id="PIRSF005900">
    <property type="entry name" value="Dps"/>
    <property type="match status" value="1"/>
</dbReference>
<dbReference type="GO" id="GO:0008199">
    <property type="term" value="F:ferric iron binding"/>
    <property type="evidence" value="ECO:0007669"/>
    <property type="project" value="InterPro"/>
</dbReference>
<dbReference type="RefSeq" id="WP_185135709.1">
    <property type="nucleotide sequence ID" value="NZ_BORM01000011.1"/>
</dbReference>
<dbReference type="PANTHER" id="PTHR42932">
    <property type="entry name" value="GENERAL STRESS PROTEIN 20U"/>
    <property type="match status" value="1"/>
</dbReference>
<dbReference type="InterPro" id="IPR012347">
    <property type="entry name" value="Ferritin-like"/>
</dbReference>
<dbReference type="InterPro" id="IPR023188">
    <property type="entry name" value="DPS_DNA-bd_CS"/>
</dbReference>
<evidence type="ECO:0000256" key="2">
    <source>
        <dbReference type="RuleBase" id="RU003875"/>
    </source>
</evidence>
<reference evidence="4 5" key="1">
    <citation type="submission" date="2020-08" db="EMBL/GenBank/DDBJ databases">
        <title>Cohnella phylogeny.</title>
        <authorList>
            <person name="Dunlap C."/>
        </authorList>
    </citation>
    <scope>NUCLEOTIDE SEQUENCE [LARGE SCALE GENOMIC DNA]</scope>
    <source>
        <strain evidence="4 5">DSM 25239</strain>
    </source>
</reference>
<comment type="similarity">
    <text evidence="1 2">Belongs to the Dps family.</text>
</comment>
<protein>
    <submittedName>
        <fullName evidence="4">DNA starvation/stationary phase protection protein</fullName>
    </submittedName>
</protein>
<dbReference type="CDD" id="cd01043">
    <property type="entry name" value="DPS"/>
    <property type="match status" value="1"/>
</dbReference>
<dbReference type="Pfam" id="PF00210">
    <property type="entry name" value="Ferritin"/>
    <property type="match status" value="1"/>
</dbReference>
<dbReference type="InterPro" id="IPR002177">
    <property type="entry name" value="DPS_DNA-bd"/>
</dbReference>
<organism evidence="4 5">
    <name type="scientific">Cohnella xylanilytica</name>
    <dbReference type="NCBI Taxonomy" id="557555"/>
    <lineage>
        <taxon>Bacteria</taxon>
        <taxon>Bacillati</taxon>
        <taxon>Bacillota</taxon>
        <taxon>Bacilli</taxon>
        <taxon>Bacillales</taxon>
        <taxon>Paenibacillaceae</taxon>
        <taxon>Cohnella</taxon>
    </lineage>
</organism>
<accession>A0A841TXG0</accession>
<keyword evidence="5" id="KW-1185">Reference proteome</keyword>
<dbReference type="SUPFAM" id="SSF47240">
    <property type="entry name" value="Ferritin-like"/>
    <property type="match status" value="1"/>
</dbReference>
<dbReference type="PRINTS" id="PR01346">
    <property type="entry name" value="HELNAPAPROT"/>
</dbReference>
<dbReference type="GO" id="GO:0016722">
    <property type="term" value="F:oxidoreductase activity, acting on metal ions"/>
    <property type="evidence" value="ECO:0007669"/>
    <property type="project" value="InterPro"/>
</dbReference>